<gene>
    <name evidence="8" type="ORF">Acr_19g0001280</name>
</gene>
<dbReference type="EMBL" id="BJWL01000019">
    <property type="protein sequence ID" value="GFZ07191.1"/>
    <property type="molecule type" value="Genomic_DNA"/>
</dbReference>
<dbReference type="PROSITE" id="PS00518">
    <property type="entry name" value="ZF_RING_1"/>
    <property type="match status" value="1"/>
</dbReference>
<reference evidence="8 9" key="1">
    <citation type="submission" date="2019-07" db="EMBL/GenBank/DDBJ databases">
        <title>De Novo Assembly of kiwifruit Actinidia rufa.</title>
        <authorList>
            <person name="Sugita-Konishi S."/>
            <person name="Sato K."/>
            <person name="Mori E."/>
            <person name="Abe Y."/>
            <person name="Kisaki G."/>
            <person name="Hamano K."/>
            <person name="Suezawa K."/>
            <person name="Otani M."/>
            <person name="Fukuda T."/>
            <person name="Manabe T."/>
            <person name="Gomi K."/>
            <person name="Tabuchi M."/>
            <person name="Akimitsu K."/>
            <person name="Kataoka I."/>
        </authorList>
    </citation>
    <scope>NUCLEOTIDE SEQUENCE [LARGE SCALE GENOMIC DNA]</scope>
    <source>
        <strain evidence="9">cv. Fuchu</strain>
    </source>
</reference>
<dbReference type="Proteomes" id="UP000585474">
    <property type="component" value="Unassembled WGS sequence"/>
</dbReference>
<feature type="compositionally biased region" description="Basic residues" evidence="5">
    <location>
        <begin position="161"/>
        <end position="207"/>
    </location>
</feature>
<dbReference type="PROSITE" id="PS50016">
    <property type="entry name" value="ZF_PHD_2"/>
    <property type="match status" value="1"/>
</dbReference>
<feature type="compositionally biased region" description="Basic residues" evidence="5">
    <location>
        <begin position="12"/>
        <end position="21"/>
    </location>
</feature>
<evidence type="ECO:0000256" key="2">
    <source>
        <dbReference type="ARBA" id="ARBA00022771"/>
    </source>
</evidence>
<accession>A0A7J0G8U2</accession>
<evidence type="ECO:0000256" key="1">
    <source>
        <dbReference type="ARBA" id="ARBA00022723"/>
    </source>
</evidence>
<feature type="region of interest" description="Disordered" evidence="5">
    <location>
        <begin position="464"/>
        <end position="487"/>
    </location>
</feature>
<feature type="region of interest" description="Disordered" evidence="5">
    <location>
        <begin position="619"/>
        <end position="639"/>
    </location>
</feature>
<keyword evidence="1" id="KW-0479">Metal-binding</keyword>
<dbReference type="Gene3D" id="3.30.40.10">
    <property type="entry name" value="Zinc/RING finger domain, C3HC4 (zinc finger)"/>
    <property type="match status" value="2"/>
</dbReference>
<evidence type="ECO:0000256" key="3">
    <source>
        <dbReference type="ARBA" id="ARBA00022833"/>
    </source>
</evidence>
<feature type="domain" description="RING-type" evidence="7">
    <location>
        <begin position="320"/>
        <end position="362"/>
    </location>
</feature>
<evidence type="ECO:0000256" key="5">
    <source>
        <dbReference type="SAM" id="MobiDB-lite"/>
    </source>
</evidence>
<feature type="compositionally biased region" description="Basic and acidic residues" evidence="5">
    <location>
        <begin position="251"/>
        <end position="265"/>
    </location>
</feature>
<feature type="domain" description="PHD-type" evidence="6">
    <location>
        <begin position="410"/>
        <end position="459"/>
    </location>
</feature>
<dbReference type="Pfam" id="PF13639">
    <property type="entry name" value="zf-RING_2"/>
    <property type="match status" value="1"/>
</dbReference>
<dbReference type="InterPro" id="IPR013083">
    <property type="entry name" value="Znf_RING/FYVE/PHD"/>
</dbReference>
<feature type="region of interest" description="Disordered" evidence="5">
    <location>
        <begin position="287"/>
        <end position="310"/>
    </location>
</feature>
<protein>
    <submittedName>
        <fullName evidence="8">RING/U-box protein</fullName>
    </submittedName>
</protein>
<dbReference type="SUPFAM" id="SSF57850">
    <property type="entry name" value="RING/U-box"/>
    <property type="match status" value="1"/>
</dbReference>
<dbReference type="PANTHER" id="PTHR47177">
    <property type="entry name" value="F18C1.6 PROTEIN"/>
    <property type="match status" value="1"/>
</dbReference>
<evidence type="ECO:0000313" key="8">
    <source>
        <dbReference type="EMBL" id="GFZ07191.1"/>
    </source>
</evidence>
<dbReference type="OrthoDB" id="365379at2759"/>
<feature type="compositionally biased region" description="Acidic residues" evidence="5">
    <location>
        <begin position="55"/>
        <end position="73"/>
    </location>
</feature>
<dbReference type="AlphaFoldDB" id="A0A7J0G8U2"/>
<dbReference type="InterPro" id="IPR001841">
    <property type="entry name" value="Znf_RING"/>
</dbReference>
<feature type="compositionally biased region" description="Basic residues" evidence="5">
    <location>
        <begin position="225"/>
        <end position="236"/>
    </location>
</feature>
<evidence type="ECO:0000259" key="6">
    <source>
        <dbReference type="PROSITE" id="PS50016"/>
    </source>
</evidence>
<dbReference type="GO" id="GO:0008270">
    <property type="term" value="F:zinc ion binding"/>
    <property type="evidence" value="ECO:0007669"/>
    <property type="project" value="UniProtKB-KW"/>
</dbReference>
<dbReference type="SUPFAM" id="SSF57903">
    <property type="entry name" value="FYVE/PHD zinc finger"/>
    <property type="match status" value="1"/>
</dbReference>
<evidence type="ECO:0000313" key="9">
    <source>
        <dbReference type="Proteomes" id="UP000585474"/>
    </source>
</evidence>
<dbReference type="PANTHER" id="PTHR47177:SF3">
    <property type="entry name" value="F18C1.6 PROTEIN"/>
    <property type="match status" value="1"/>
</dbReference>
<dbReference type="SMART" id="SM00184">
    <property type="entry name" value="RING"/>
    <property type="match status" value="1"/>
</dbReference>
<keyword evidence="3" id="KW-0862">Zinc</keyword>
<dbReference type="CDD" id="cd16574">
    <property type="entry name" value="RING-HC_Topors"/>
    <property type="match status" value="1"/>
</dbReference>
<feature type="compositionally biased region" description="Acidic residues" evidence="5">
    <location>
        <begin position="27"/>
        <end position="47"/>
    </location>
</feature>
<feature type="compositionally biased region" description="Acidic residues" evidence="5">
    <location>
        <begin position="111"/>
        <end position="158"/>
    </location>
</feature>
<proteinExistence type="predicted"/>
<dbReference type="InterPro" id="IPR017907">
    <property type="entry name" value="Znf_RING_CS"/>
</dbReference>
<name>A0A7J0G8U2_9ERIC</name>
<feature type="compositionally biased region" description="Polar residues" evidence="5">
    <location>
        <begin position="477"/>
        <end position="487"/>
    </location>
</feature>
<dbReference type="InterPro" id="IPR019787">
    <property type="entry name" value="Znf_PHD-finger"/>
</dbReference>
<organism evidence="8 9">
    <name type="scientific">Actinidia rufa</name>
    <dbReference type="NCBI Taxonomy" id="165716"/>
    <lineage>
        <taxon>Eukaryota</taxon>
        <taxon>Viridiplantae</taxon>
        <taxon>Streptophyta</taxon>
        <taxon>Embryophyta</taxon>
        <taxon>Tracheophyta</taxon>
        <taxon>Spermatophyta</taxon>
        <taxon>Magnoliopsida</taxon>
        <taxon>eudicotyledons</taxon>
        <taxon>Gunneridae</taxon>
        <taxon>Pentapetalae</taxon>
        <taxon>asterids</taxon>
        <taxon>Ericales</taxon>
        <taxon>Actinidiaceae</taxon>
        <taxon>Actinidia</taxon>
    </lineage>
</organism>
<keyword evidence="9" id="KW-1185">Reference proteome</keyword>
<evidence type="ECO:0000256" key="4">
    <source>
        <dbReference type="PROSITE-ProRule" id="PRU00175"/>
    </source>
</evidence>
<sequence>MGRVGKVGGKPYSKRRIRSRDKRLVESDESDEDYTVGDDEVFDESEEYCSSFAGDESEESLGEFEGEEDEEEEQKVRKIGRSKGQKIFPGRNKNEVGKAHKRRRASNKVEDVEDSEDEDFDVDDDDDDDDDDDVDVVVDEEEEEFAPDEIDLEDEDELAVMKKHKKVSRPSLRKKGVVKGKKRKRSSRVMKKRTRKNPTKSRLRRKSAPGNDRASTEKNRAVKERVKKNSGRRKRKFMADSDSDFMSSRSSDFEHTISEEEREQVREASEFCRNLTTSLRSSSLVKTSQEGVSCHQRRRPGRKDKQMAQDLKKDAGKQVCGICLSEEGKMTVRGTLNCCSHFFCFACIFEWSKVESRCPLCKQRFVSISKPTRSNAGFGLRTIMIQVPERDQVYQPSEEELRGYLDPYDNVICTECQQGGDDALMLLCDICDSPAHTYCVGLGREVPEGNWYCEGCRPTALGFSNPQGNPLHDQRRTNLSGSSSPNENVREAIDLNLEYVPETPLTQGTGVFSSPRRVGDSQAVSLLSGMGASTVSRRRRMRQFHHIVTNRMSQLGGRTNGMSATSGNNHLGSRTEWGWGTAFQHALTPQRLASQQNFSQGRLQDNFIPSVQSRDLFPATSSHSRDQLIRGQTSTSGEGSVNRMLQAGLAGINSGISSRLGYEQLHPCSNRSSIADDSMSPYGYREVNALLMVVFHEWCIQSQTARPSPIACYSTFKDIARNSTHAILAACDLEQQGAGIVHGAILNM</sequence>
<dbReference type="PROSITE" id="PS50089">
    <property type="entry name" value="ZF_RING_2"/>
    <property type="match status" value="1"/>
</dbReference>
<feature type="compositionally biased region" description="Polar residues" evidence="5">
    <location>
        <begin position="630"/>
        <end position="639"/>
    </location>
</feature>
<dbReference type="InterPro" id="IPR058746">
    <property type="entry name" value="Znf_RING-type_Topors"/>
</dbReference>
<feature type="region of interest" description="Disordered" evidence="5">
    <location>
        <begin position="1"/>
        <end position="265"/>
    </location>
</feature>
<dbReference type="Pfam" id="PF00628">
    <property type="entry name" value="PHD"/>
    <property type="match status" value="1"/>
</dbReference>
<dbReference type="SMART" id="SM00249">
    <property type="entry name" value="PHD"/>
    <property type="match status" value="1"/>
</dbReference>
<keyword evidence="2 4" id="KW-0863">Zinc-finger</keyword>
<comment type="caution">
    <text evidence="8">The sequence shown here is derived from an EMBL/GenBank/DDBJ whole genome shotgun (WGS) entry which is preliminary data.</text>
</comment>
<dbReference type="InterPro" id="IPR001965">
    <property type="entry name" value="Znf_PHD"/>
</dbReference>
<feature type="compositionally biased region" description="Basic and acidic residues" evidence="5">
    <location>
        <begin position="214"/>
        <end position="224"/>
    </location>
</feature>
<dbReference type="InterPro" id="IPR011011">
    <property type="entry name" value="Znf_FYVE_PHD"/>
</dbReference>
<evidence type="ECO:0000259" key="7">
    <source>
        <dbReference type="PROSITE" id="PS50089"/>
    </source>
</evidence>